<reference evidence="2 3" key="1">
    <citation type="journal article" date="2019" name="Nat. Microbiol.">
        <title>Mediterranean grassland soil C-N compound turnover is dependent on rainfall and depth, and is mediated by genomically divergent microorganisms.</title>
        <authorList>
            <person name="Diamond S."/>
            <person name="Andeer P.F."/>
            <person name="Li Z."/>
            <person name="Crits-Christoph A."/>
            <person name="Burstein D."/>
            <person name="Anantharaman K."/>
            <person name="Lane K.R."/>
            <person name="Thomas B.C."/>
            <person name="Pan C."/>
            <person name="Northen T.R."/>
            <person name="Banfield J.F."/>
        </authorList>
    </citation>
    <scope>NUCLEOTIDE SEQUENCE [LARGE SCALE GENOMIC DNA]</scope>
    <source>
        <strain evidence="2">WS_10</strain>
    </source>
</reference>
<evidence type="ECO:0000313" key="3">
    <source>
        <dbReference type="Proteomes" id="UP000319836"/>
    </source>
</evidence>
<keyword evidence="1" id="KW-0472">Membrane</keyword>
<proteinExistence type="predicted"/>
<comment type="caution">
    <text evidence="2">The sequence shown here is derived from an EMBL/GenBank/DDBJ whole genome shotgun (WGS) entry which is preliminary data.</text>
</comment>
<evidence type="ECO:0000256" key="1">
    <source>
        <dbReference type="SAM" id="Phobius"/>
    </source>
</evidence>
<name>A0A538U2M6_UNCEI</name>
<evidence type="ECO:0008006" key="4">
    <source>
        <dbReference type="Google" id="ProtNLM"/>
    </source>
</evidence>
<keyword evidence="1" id="KW-1133">Transmembrane helix</keyword>
<feature type="transmembrane region" description="Helical" evidence="1">
    <location>
        <begin position="104"/>
        <end position="125"/>
    </location>
</feature>
<sequence>MSAHTPAHGGSAGTTYDRPLADDLAQSTGRAINQAYGLLKFTFTIAPIIVGLDKFFDKLVNWDHYLSGFLSRLVGGHDHQFMMAVGVVEIVAGIGVALKPRIFAYVVAAWLWGIIINLLLVPGYFDIALRDFGLSLAALALGRLSSHVHAHTH</sequence>
<organism evidence="2 3">
    <name type="scientific">Eiseniibacteriota bacterium</name>
    <dbReference type="NCBI Taxonomy" id="2212470"/>
    <lineage>
        <taxon>Bacteria</taxon>
        <taxon>Candidatus Eiseniibacteriota</taxon>
    </lineage>
</organism>
<keyword evidence="1" id="KW-0812">Transmembrane</keyword>
<dbReference type="AlphaFoldDB" id="A0A538U2M6"/>
<dbReference type="EMBL" id="VBPA01000231">
    <property type="protein sequence ID" value="TMQ70132.1"/>
    <property type="molecule type" value="Genomic_DNA"/>
</dbReference>
<dbReference type="Proteomes" id="UP000319836">
    <property type="component" value="Unassembled WGS sequence"/>
</dbReference>
<evidence type="ECO:0000313" key="2">
    <source>
        <dbReference type="EMBL" id="TMQ70132.1"/>
    </source>
</evidence>
<feature type="transmembrane region" description="Helical" evidence="1">
    <location>
        <begin position="81"/>
        <end position="98"/>
    </location>
</feature>
<protein>
    <recommendedName>
        <fullName evidence="4">DoxX family membrane protein</fullName>
    </recommendedName>
</protein>
<gene>
    <name evidence="2" type="ORF">E6K80_09420</name>
</gene>
<accession>A0A538U2M6</accession>